<dbReference type="InterPro" id="IPR057264">
    <property type="entry name" value="Ribosomal_uL24_C"/>
</dbReference>
<dbReference type="GO" id="GO:0019843">
    <property type="term" value="F:rRNA binding"/>
    <property type="evidence" value="ECO:0007669"/>
    <property type="project" value="UniProtKB-UniRule"/>
</dbReference>
<dbReference type="GO" id="GO:0003735">
    <property type="term" value="F:structural constituent of ribosome"/>
    <property type="evidence" value="ECO:0007669"/>
    <property type="project" value="InterPro"/>
</dbReference>
<evidence type="ECO:0000256" key="2">
    <source>
        <dbReference type="ARBA" id="ARBA00022980"/>
    </source>
</evidence>
<organism evidence="7 8">
    <name type="scientific">Arthrobacter bussei</name>
    <dbReference type="NCBI Taxonomy" id="2594179"/>
    <lineage>
        <taxon>Bacteria</taxon>
        <taxon>Bacillati</taxon>
        <taxon>Actinomycetota</taxon>
        <taxon>Actinomycetes</taxon>
        <taxon>Micrococcales</taxon>
        <taxon>Micrococcaceae</taxon>
        <taxon>Arthrobacter</taxon>
    </lineage>
</organism>
<proteinExistence type="inferred from homology"/>
<gene>
    <name evidence="5" type="primary">rplX</name>
    <name evidence="7" type="ORF">FNH21_03745</name>
</gene>
<dbReference type="InterPro" id="IPR003256">
    <property type="entry name" value="Ribosomal_uL24"/>
</dbReference>
<feature type="domain" description="Large ribosomal subunit protein uL24 C-terminal" evidence="6">
    <location>
        <begin position="50"/>
        <end position="123"/>
    </location>
</feature>
<comment type="caution">
    <text evidence="7">The sequence shown here is derived from an EMBL/GenBank/DDBJ whole genome shotgun (WGS) entry which is preliminary data.</text>
</comment>
<reference evidence="8" key="1">
    <citation type="submission" date="2019-07" db="EMBL/GenBank/DDBJ databases">
        <title>Arthrobacter KR32 sp. nov., isolated from mountain cheese made of cows milk.</title>
        <authorList>
            <person name="Flegler A."/>
        </authorList>
    </citation>
    <scope>NUCLEOTIDE SEQUENCE [LARGE SCALE GENOMIC DNA]</scope>
    <source>
        <strain evidence="8">KR32</strain>
    </source>
</reference>
<name>A0A7X1NN72_9MICC</name>
<evidence type="ECO:0000259" key="6">
    <source>
        <dbReference type="Pfam" id="PF17136"/>
    </source>
</evidence>
<dbReference type="InterPro" id="IPR008991">
    <property type="entry name" value="Translation_prot_SH3-like_sf"/>
</dbReference>
<dbReference type="AlphaFoldDB" id="A0A7X1NN72"/>
<comment type="function">
    <text evidence="5">One of the proteins that surrounds the polypeptide exit tunnel on the outside of the subunit.</text>
</comment>
<evidence type="ECO:0000313" key="8">
    <source>
        <dbReference type="Proteomes" id="UP000326464"/>
    </source>
</evidence>
<dbReference type="SUPFAM" id="SSF50104">
    <property type="entry name" value="Translation proteins SH3-like domain"/>
    <property type="match status" value="1"/>
</dbReference>
<keyword evidence="8" id="KW-1185">Reference proteome</keyword>
<evidence type="ECO:0000256" key="1">
    <source>
        <dbReference type="ARBA" id="ARBA00010618"/>
    </source>
</evidence>
<sequence>MAQKTKLKIKKGDLVQVITGAKQERGGDRGKQGKVLKVFPESNRVLVEGINRITKHTKVGQSQRGTKTGGIEVVEAPVHISNVAVVDPETKKPTRIGYRTETVERDGRERVVRVRIAKSSGKDL</sequence>
<dbReference type="GO" id="GO:0005840">
    <property type="term" value="C:ribosome"/>
    <property type="evidence" value="ECO:0007669"/>
    <property type="project" value="UniProtKB-KW"/>
</dbReference>
<dbReference type="GO" id="GO:0006412">
    <property type="term" value="P:translation"/>
    <property type="evidence" value="ECO:0007669"/>
    <property type="project" value="UniProtKB-UniRule"/>
</dbReference>
<evidence type="ECO:0000256" key="5">
    <source>
        <dbReference type="HAMAP-Rule" id="MF_01326"/>
    </source>
</evidence>
<evidence type="ECO:0000313" key="7">
    <source>
        <dbReference type="EMBL" id="MPY09840.1"/>
    </source>
</evidence>
<dbReference type="NCBIfam" id="TIGR01079">
    <property type="entry name" value="rplX_bact"/>
    <property type="match status" value="1"/>
</dbReference>
<comment type="similarity">
    <text evidence="1 5">Belongs to the universal ribosomal protein uL24 family.</text>
</comment>
<dbReference type="CDD" id="cd06089">
    <property type="entry name" value="KOW_RPL26"/>
    <property type="match status" value="1"/>
</dbReference>
<evidence type="ECO:0000256" key="3">
    <source>
        <dbReference type="ARBA" id="ARBA00023274"/>
    </source>
</evidence>
<dbReference type="InterPro" id="IPR014722">
    <property type="entry name" value="Rib_uL2_dom2"/>
</dbReference>
<dbReference type="InterPro" id="IPR041988">
    <property type="entry name" value="Ribosomal_uL24_KOW"/>
</dbReference>
<dbReference type="Proteomes" id="UP000326464">
    <property type="component" value="Unassembled WGS sequence"/>
</dbReference>
<dbReference type="GO" id="GO:1990904">
    <property type="term" value="C:ribonucleoprotein complex"/>
    <property type="evidence" value="ECO:0007669"/>
    <property type="project" value="UniProtKB-KW"/>
</dbReference>
<dbReference type="RefSeq" id="WP_152812408.1">
    <property type="nucleotide sequence ID" value="NZ_VJXX01000001.1"/>
</dbReference>
<protein>
    <recommendedName>
        <fullName evidence="4 5">Large ribosomal subunit protein uL24</fullName>
    </recommendedName>
</protein>
<dbReference type="EMBL" id="VJXX01000001">
    <property type="protein sequence ID" value="MPY09840.1"/>
    <property type="molecule type" value="Genomic_DNA"/>
</dbReference>
<keyword evidence="3 5" id="KW-0687">Ribonucleoprotein</keyword>
<keyword evidence="2 5" id="KW-0689">Ribosomal protein</keyword>
<keyword evidence="5" id="KW-0694">RNA-binding</keyword>
<dbReference type="Gene3D" id="2.30.30.30">
    <property type="match status" value="1"/>
</dbReference>
<keyword evidence="5" id="KW-0699">rRNA-binding</keyword>
<dbReference type="OrthoDB" id="9807419at2"/>
<evidence type="ECO:0000256" key="4">
    <source>
        <dbReference type="ARBA" id="ARBA00035206"/>
    </source>
</evidence>
<comment type="function">
    <text evidence="5">One of two assembly initiator proteins, it binds directly to the 5'-end of the 23S rRNA, where it nucleates assembly of the 50S subunit.</text>
</comment>
<comment type="subunit">
    <text evidence="5">Part of the 50S ribosomal subunit.</text>
</comment>
<accession>A0A7X1NN72</accession>
<dbReference type="HAMAP" id="MF_01326_B">
    <property type="entry name" value="Ribosomal_uL24_B"/>
    <property type="match status" value="1"/>
</dbReference>
<dbReference type="PANTHER" id="PTHR12903">
    <property type="entry name" value="MITOCHONDRIAL RIBOSOMAL PROTEIN L24"/>
    <property type="match status" value="1"/>
</dbReference>
<dbReference type="Pfam" id="PF17136">
    <property type="entry name" value="ribosomal_L24"/>
    <property type="match status" value="1"/>
</dbReference>